<dbReference type="Proteomes" id="UP000250189">
    <property type="component" value="Chromosome"/>
</dbReference>
<evidence type="ECO:0000313" key="6">
    <source>
        <dbReference type="EMBL" id="ASJ16740.1"/>
    </source>
</evidence>
<dbReference type="Gene3D" id="1.20.120.870">
    <property type="entry name" value="pT26-6p, five-helical bundle domain"/>
    <property type="match status" value="1"/>
</dbReference>
<dbReference type="Pfam" id="PF22265">
    <property type="entry name" value="T26-6p_Ig-like_dom_2"/>
    <property type="match status" value="1"/>
</dbReference>
<dbReference type="STRING" id="54262.CHITON_1427"/>
<evidence type="ECO:0000313" key="7">
    <source>
        <dbReference type="EMBL" id="CUX78206.1"/>
    </source>
</evidence>
<dbReference type="RefSeq" id="WP_068578074.1">
    <property type="nucleotide sequence ID" value="NZ_CP015193.1"/>
</dbReference>
<dbReference type="GeneID" id="33322205"/>
<evidence type="ECO:0000256" key="2">
    <source>
        <dbReference type="SAM" id="Phobius"/>
    </source>
</evidence>
<dbReference type="KEGG" id="tch:CHITON_1427"/>
<dbReference type="Proteomes" id="UP000093069">
    <property type="component" value="Chromosome I"/>
</dbReference>
<dbReference type="Pfam" id="PF20984">
    <property type="entry name" value="PT26-6P_helical"/>
    <property type="match status" value="1"/>
</dbReference>
<dbReference type="EMBL" id="LN999010">
    <property type="protein sequence ID" value="CUX78206.1"/>
    <property type="molecule type" value="Genomic_DNA"/>
</dbReference>
<keyword evidence="9" id="KW-1185">Reference proteome</keyword>
<evidence type="ECO:0000259" key="5">
    <source>
        <dbReference type="Pfam" id="PF22265"/>
    </source>
</evidence>
<accession>A0A160VUC8</accession>
<evidence type="ECO:0000313" key="9">
    <source>
        <dbReference type="Proteomes" id="UP000250189"/>
    </source>
</evidence>
<feature type="domain" description="T26-6p C-terminal" evidence="3">
    <location>
        <begin position="508"/>
        <end position="647"/>
    </location>
</feature>
<dbReference type="InterPro" id="IPR043114">
    <property type="entry name" value="T26-6p_C_sf"/>
</dbReference>
<dbReference type="Gene3D" id="2.60.40.2050">
    <property type="match status" value="2"/>
</dbReference>
<dbReference type="OrthoDB" id="102128at2157"/>
<name>A0A160VUC8_9EURY</name>
<dbReference type="EMBL" id="CP015193">
    <property type="protein sequence ID" value="ASJ16740.1"/>
    <property type="molecule type" value="Genomic_DNA"/>
</dbReference>
<sequence>MRTAFAFFLAFTLILATVNDAQVAAFSFSGLKEKVSKFWDTVKTAGAGAVVGAIAGAVVCGIFSGGTLSAVCAAGGAKVGAIAGAVIGGIYGAIKNYVLGGDEDKKSIPMNSERYANTTTVSTDSDLSDLKHITENANKEAYKAIAEVSAKLRSDLVKYDTAESGATGDIIATVWGPEKIYGFSAFPIQIKLEFRKSPIPFNYIHLRKVTVYLKDEDGRVYWARTWDYGQGSEGLNGGQAVYTTIMKVPDDYVSIVERIIETGVLSREDVEKLFNATTKSFEIYVNIDAYREVWQSTNDTQETCTGNKKWDPSTNTCYEFVKIVDIDYSVHTISAWRHVTRASDIVLIDKGMYASIPTKFLSTEYASKWSIYKEKFGGAVSNVFVITAATPVHVIGSTADFMFTFARNPGYFDPLNPEITDDFRLVVVKVTKSGDYEVADSIRGNLGALTSSIEKQLSARYTDDPAAVTYKVYGFALFKIKRDDNTTIKTWLAVEPLISVLQNERLKLDDTQVEQLTKLVEDNEISEADREHIVAQANEWITGLQDKITEVEELKEKAQAQNNQKAIDYAEKAIKEYKAAIKDLEKVKSTKSVQTLLNYLNAAKKHEISGDYYKNAAYKALHNEHEQAELDAKKAEETSKLAKQYEPSIALTLAGLNIPLDTDDIIVLAVGLLLALVLSRVLGNSWGLLGLLIILGWFLGKYAGVLDFLLEVIR</sequence>
<dbReference type="AlphaFoldDB" id="A0A160VUC8"/>
<keyword evidence="2" id="KW-0472">Membrane</keyword>
<keyword evidence="2" id="KW-0812">Transmembrane</keyword>
<keyword evidence="2" id="KW-1133">Transmembrane helix</keyword>
<reference evidence="7" key="1">
    <citation type="submission" date="2016-01" db="EMBL/GenBank/DDBJ databases">
        <authorList>
            <person name="Oliw E.H."/>
        </authorList>
    </citation>
    <scope>NUCLEOTIDE SEQUENCE</scope>
    <source>
        <strain evidence="7">1</strain>
    </source>
</reference>
<dbReference type="InterPro" id="IPR054315">
    <property type="entry name" value="T26-6p_Ig-like_dom_1"/>
</dbReference>
<feature type="domain" description="T26-6p immunoglobulin-like" evidence="4">
    <location>
        <begin position="165"/>
        <end position="296"/>
    </location>
</feature>
<dbReference type="InterPro" id="IPR048730">
    <property type="entry name" value="T26-6p_C"/>
</dbReference>
<evidence type="ECO:0000259" key="3">
    <source>
        <dbReference type="Pfam" id="PF20984"/>
    </source>
</evidence>
<feature type="domain" description="T26-6p second immunoglobulin-like" evidence="5">
    <location>
        <begin position="372"/>
        <end position="501"/>
    </location>
</feature>
<reference evidence="8" key="2">
    <citation type="submission" date="2016-01" db="EMBL/GenBank/DDBJ databases">
        <authorList>
            <person name="Vorgias C.E."/>
        </authorList>
    </citation>
    <scope>NUCLEOTIDE SEQUENCE [LARGE SCALE GENOMIC DNA]</scope>
</reference>
<dbReference type="Pfam" id="PF22092">
    <property type="entry name" value="T26-6p_Ig-like_dom"/>
    <property type="match status" value="1"/>
</dbReference>
<dbReference type="InterPro" id="IPR054316">
    <property type="entry name" value="T26-6p_Ig-like_dom_2"/>
</dbReference>
<proteinExistence type="predicted"/>
<reference evidence="6 9" key="3">
    <citation type="submission" date="2016-04" db="EMBL/GenBank/DDBJ databases">
        <title>Complete genome sequence of Thermococcus chitonophagus type strain GC74.</title>
        <authorList>
            <person name="Oger P.M."/>
        </authorList>
    </citation>
    <scope>NUCLEOTIDE SEQUENCE [LARGE SCALE GENOMIC DNA]</scope>
    <source>
        <strain evidence="6 9">GC74</strain>
    </source>
</reference>
<evidence type="ECO:0000259" key="4">
    <source>
        <dbReference type="Pfam" id="PF22092"/>
    </source>
</evidence>
<feature type="coiled-coil region" evidence="1">
    <location>
        <begin position="541"/>
        <end position="590"/>
    </location>
</feature>
<evidence type="ECO:0000313" key="8">
    <source>
        <dbReference type="Proteomes" id="UP000093069"/>
    </source>
</evidence>
<gene>
    <name evidence="6" type="ORF">A3L04_06460</name>
    <name evidence="7" type="ORF">CHITON_1427</name>
</gene>
<feature type="transmembrane region" description="Helical" evidence="2">
    <location>
        <begin position="665"/>
        <end position="682"/>
    </location>
</feature>
<feature type="transmembrane region" description="Helical" evidence="2">
    <location>
        <begin position="688"/>
        <end position="710"/>
    </location>
</feature>
<feature type="transmembrane region" description="Helical" evidence="2">
    <location>
        <begin position="44"/>
        <end position="63"/>
    </location>
</feature>
<protein>
    <submittedName>
        <fullName evidence="7">Hypothetical membrane protein, conserved</fullName>
    </submittedName>
</protein>
<evidence type="ECO:0000256" key="1">
    <source>
        <dbReference type="SAM" id="Coils"/>
    </source>
</evidence>
<keyword evidence="1" id="KW-0175">Coiled coil</keyword>
<organism evidence="7 8">
    <name type="scientific">Thermococcus chitonophagus</name>
    <dbReference type="NCBI Taxonomy" id="54262"/>
    <lineage>
        <taxon>Archaea</taxon>
        <taxon>Methanobacteriati</taxon>
        <taxon>Methanobacteriota</taxon>
        <taxon>Thermococci</taxon>
        <taxon>Thermococcales</taxon>
        <taxon>Thermococcaceae</taxon>
        <taxon>Thermococcus</taxon>
    </lineage>
</organism>